<dbReference type="EMBL" id="KI669495">
    <property type="protein sequence ID" value="OCF36422.1"/>
    <property type="molecule type" value="Genomic_DNA"/>
</dbReference>
<dbReference type="InterPro" id="IPR001499">
    <property type="entry name" value="GPCR_STE3"/>
</dbReference>
<protein>
    <submittedName>
        <fullName evidence="12">Pheromone a factor receptor</fullName>
    </submittedName>
</protein>
<keyword evidence="4 11" id="KW-0812">Transmembrane</keyword>
<dbReference type="PRINTS" id="PR00899">
    <property type="entry name" value="GPCRSTE3"/>
</dbReference>
<name>A0A1B9GZH8_9TREE</name>
<dbReference type="Proteomes" id="UP000092666">
    <property type="component" value="Unassembled WGS sequence"/>
</dbReference>
<evidence type="ECO:0000256" key="2">
    <source>
        <dbReference type="ARBA" id="ARBA00011085"/>
    </source>
</evidence>
<dbReference type="GO" id="GO:0000750">
    <property type="term" value="P:pheromone-dependent signal transduction involved in conjugation with cellular fusion"/>
    <property type="evidence" value="ECO:0007669"/>
    <property type="project" value="TreeGrafter"/>
</dbReference>
<sequence length="436" mass="48591">MAFKHVELLVPSIIAQVLALYPLPWHIRTKNIATLSMIFWMSALNLIHNVNSVVWDQDAEPRARVWGDISVIVIVGYNFALPTSHLLLAKQLESLTSLRPHSPLYDDSARRRHRLFDLCITFAAPTIGVLVHLSNMDRRYYVVESYGPLPSTYWNGWGVFWMAVVPIIIAAACAAYTAKALYNIVMRRKQMLSMIATGASVNKEQFVRLMFLTIAELGTCGLRAIFNLMSFHNGPQPLGHRGPPIHNLTTIESIPLSAISVRGMLVMQLSYFTVIACSYVFFLCFVTSAEVKRFYGTILRRLFPCLPEPRSASALHKLGSMDTGLNSARIQIHTTTSTHTSPSGGGFGFGSHSQHQYDRRDSASGPASWNSKSPMDKEDMNISLEDMLGTPQVGSDGRYYPRKGSASSSSSSTKTYDEEAVHLPPMLTENDEKKRE</sequence>
<evidence type="ECO:0000256" key="4">
    <source>
        <dbReference type="ARBA" id="ARBA00022692"/>
    </source>
</evidence>
<feature type="transmembrane region" description="Helical" evidence="11">
    <location>
        <begin position="154"/>
        <end position="185"/>
    </location>
</feature>
<dbReference type="PANTHER" id="PTHR28097:SF1">
    <property type="entry name" value="PHEROMONE A FACTOR RECEPTOR"/>
    <property type="match status" value="1"/>
</dbReference>
<gene>
    <name evidence="12" type="ORF">I316_01671</name>
</gene>
<feature type="transmembrane region" description="Helical" evidence="11">
    <location>
        <begin position="206"/>
        <end position="226"/>
    </location>
</feature>
<keyword evidence="5 11" id="KW-1133">Transmembrane helix</keyword>
<dbReference type="OrthoDB" id="2874149at2759"/>
<feature type="transmembrane region" description="Helical" evidence="11">
    <location>
        <begin position="115"/>
        <end position="134"/>
    </location>
</feature>
<dbReference type="GO" id="GO:0005886">
    <property type="term" value="C:plasma membrane"/>
    <property type="evidence" value="ECO:0007669"/>
    <property type="project" value="TreeGrafter"/>
</dbReference>
<keyword evidence="8 12" id="KW-0675">Receptor</keyword>
<feature type="transmembrane region" description="Helical" evidence="11">
    <location>
        <begin position="32"/>
        <end position="49"/>
    </location>
</feature>
<evidence type="ECO:0000256" key="11">
    <source>
        <dbReference type="SAM" id="Phobius"/>
    </source>
</evidence>
<feature type="transmembrane region" description="Helical" evidence="11">
    <location>
        <begin position="269"/>
        <end position="291"/>
    </location>
</feature>
<evidence type="ECO:0000313" key="12">
    <source>
        <dbReference type="EMBL" id="OCF36422.1"/>
    </source>
</evidence>
<dbReference type="AlphaFoldDB" id="A0A1B9GZH8"/>
<dbReference type="Pfam" id="PF02076">
    <property type="entry name" value="STE3"/>
    <property type="match status" value="1"/>
</dbReference>
<evidence type="ECO:0000256" key="6">
    <source>
        <dbReference type="ARBA" id="ARBA00023040"/>
    </source>
</evidence>
<dbReference type="GO" id="GO:0004932">
    <property type="term" value="F:mating-type factor pheromone receptor activity"/>
    <property type="evidence" value="ECO:0007669"/>
    <property type="project" value="InterPro"/>
</dbReference>
<evidence type="ECO:0000256" key="1">
    <source>
        <dbReference type="ARBA" id="ARBA00004141"/>
    </source>
</evidence>
<feature type="region of interest" description="Disordered" evidence="10">
    <location>
        <begin position="335"/>
        <end position="436"/>
    </location>
</feature>
<evidence type="ECO:0000256" key="3">
    <source>
        <dbReference type="ARBA" id="ARBA00022507"/>
    </source>
</evidence>
<reference evidence="12 13" key="1">
    <citation type="submission" date="2013-07" db="EMBL/GenBank/DDBJ databases">
        <title>The Genome Sequence of Cryptococcus heveanensis BCC8398.</title>
        <authorList>
            <consortium name="The Broad Institute Genome Sequencing Platform"/>
            <person name="Cuomo C."/>
            <person name="Litvintseva A."/>
            <person name="Chen Y."/>
            <person name="Heitman J."/>
            <person name="Sun S."/>
            <person name="Springer D."/>
            <person name="Dromer F."/>
            <person name="Young S.K."/>
            <person name="Zeng Q."/>
            <person name="Gargeya S."/>
            <person name="Fitzgerald M."/>
            <person name="Abouelleil A."/>
            <person name="Alvarado L."/>
            <person name="Berlin A.M."/>
            <person name="Chapman S.B."/>
            <person name="Dewar J."/>
            <person name="Goldberg J."/>
            <person name="Griggs A."/>
            <person name="Gujja S."/>
            <person name="Hansen M."/>
            <person name="Howarth C."/>
            <person name="Imamovic A."/>
            <person name="Larimer J."/>
            <person name="McCowan C."/>
            <person name="Murphy C."/>
            <person name="Pearson M."/>
            <person name="Priest M."/>
            <person name="Roberts A."/>
            <person name="Saif S."/>
            <person name="Shea T."/>
            <person name="Sykes S."/>
            <person name="Wortman J."/>
            <person name="Nusbaum C."/>
            <person name="Birren B."/>
        </authorList>
    </citation>
    <scope>NUCLEOTIDE SEQUENCE [LARGE SCALE GENOMIC DNA]</scope>
    <source>
        <strain evidence="12 13">BCC8398</strain>
    </source>
</reference>
<organism evidence="12 13">
    <name type="scientific">Kwoniella heveanensis BCC8398</name>
    <dbReference type="NCBI Taxonomy" id="1296120"/>
    <lineage>
        <taxon>Eukaryota</taxon>
        <taxon>Fungi</taxon>
        <taxon>Dikarya</taxon>
        <taxon>Basidiomycota</taxon>
        <taxon>Agaricomycotina</taxon>
        <taxon>Tremellomycetes</taxon>
        <taxon>Tremellales</taxon>
        <taxon>Cryptococcaceae</taxon>
        <taxon>Kwoniella</taxon>
    </lineage>
</organism>
<evidence type="ECO:0000256" key="7">
    <source>
        <dbReference type="ARBA" id="ARBA00023136"/>
    </source>
</evidence>
<proteinExistence type="inferred from homology"/>
<feature type="transmembrane region" description="Helical" evidence="11">
    <location>
        <begin position="6"/>
        <end position="25"/>
    </location>
</feature>
<evidence type="ECO:0000256" key="5">
    <source>
        <dbReference type="ARBA" id="ARBA00022989"/>
    </source>
</evidence>
<keyword evidence="13" id="KW-1185">Reference proteome</keyword>
<evidence type="ECO:0000256" key="8">
    <source>
        <dbReference type="ARBA" id="ARBA00023170"/>
    </source>
</evidence>
<comment type="subcellular location">
    <subcellularLocation>
        <location evidence="1">Membrane</location>
        <topology evidence="1">Multi-pass membrane protein</topology>
    </subcellularLocation>
</comment>
<keyword evidence="7 11" id="KW-0472">Membrane</keyword>
<keyword evidence="3" id="KW-0589">Pheromone response</keyword>
<keyword evidence="9" id="KW-0807">Transducer</keyword>
<evidence type="ECO:0000256" key="9">
    <source>
        <dbReference type="ARBA" id="ARBA00023224"/>
    </source>
</evidence>
<evidence type="ECO:0000256" key="10">
    <source>
        <dbReference type="SAM" id="MobiDB-lite"/>
    </source>
</evidence>
<comment type="similarity">
    <text evidence="2">Belongs to the G-protein coupled receptor 4 family.</text>
</comment>
<evidence type="ECO:0000313" key="13">
    <source>
        <dbReference type="Proteomes" id="UP000092666"/>
    </source>
</evidence>
<accession>A0A1B9GZH8</accession>
<keyword evidence="6" id="KW-0297">G-protein coupled receptor</keyword>
<dbReference type="PANTHER" id="PTHR28097">
    <property type="entry name" value="PHEROMONE A FACTOR RECEPTOR"/>
    <property type="match status" value="1"/>
</dbReference>
<reference evidence="13" key="2">
    <citation type="submission" date="2013-12" db="EMBL/GenBank/DDBJ databases">
        <title>Evolution of pathogenesis and genome organization in the Tremellales.</title>
        <authorList>
            <person name="Cuomo C."/>
            <person name="Litvintseva A."/>
            <person name="Heitman J."/>
            <person name="Chen Y."/>
            <person name="Sun S."/>
            <person name="Springer D."/>
            <person name="Dromer F."/>
            <person name="Young S."/>
            <person name="Zeng Q."/>
            <person name="Chapman S."/>
            <person name="Gujja S."/>
            <person name="Saif S."/>
            <person name="Birren B."/>
        </authorList>
    </citation>
    <scope>NUCLEOTIDE SEQUENCE [LARGE SCALE GENOMIC DNA]</scope>
    <source>
        <strain evidence="13">BCC8398</strain>
    </source>
</reference>